<dbReference type="EMBL" id="GISG01053701">
    <property type="protein sequence ID" value="MBA4625890.1"/>
    <property type="molecule type" value="Transcribed_RNA"/>
</dbReference>
<dbReference type="Pfam" id="PF04003">
    <property type="entry name" value="Utp12"/>
    <property type="match status" value="1"/>
</dbReference>
<name>A0A7C8YU27_OPUST</name>
<dbReference type="PANTHER" id="PTHR45290">
    <property type="entry name" value="OS03G0300300 PROTEIN"/>
    <property type="match status" value="1"/>
</dbReference>
<feature type="compositionally biased region" description="Acidic residues" evidence="1">
    <location>
        <begin position="102"/>
        <end position="129"/>
    </location>
</feature>
<reference evidence="3" key="2">
    <citation type="submission" date="2020-07" db="EMBL/GenBank/DDBJ databases">
        <authorList>
            <person name="Vera ALvarez R."/>
            <person name="Arias-Moreno D.M."/>
            <person name="Jimenez-Jacinto V."/>
            <person name="Jimenez-Bremont J.F."/>
            <person name="Swaminathan K."/>
            <person name="Moose S.P."/>
            <person name="Guerrero-Gonzalez M.L."/>
            <person name="Marino-Ramirez L."/>
            <person name="Landsman D."/>
            <person name="Rodriguez-Kessler M."/>
            <person name="Delgado-Sanchez P."/>
        </authorList>
    </citation>
    <scope>NUCLEOTIDE SEQUENCE</scope>
    <source>
        <tissue evidence="3">Cladode</tissue>
    </source>
</reference>
<feature type="domain" description="Small-subunit processome Utp12" evidence="2">
    <location>
        <begin position="2"/>
        <end position="83"/>
    </location>
</feature>
<dbReference type="InterPro" id="IPR007148">
    <property type="entry name" value="SSU_processome_Utp12"/>
</dbReference>
<sequence>MRLNPTDVFKLLDSLISMIQSRGAVLACAVPWLRSLLVLHLSRIMSQESSLVSLNSLSELIESRIGTLSPALQLASSLDFLCSGVEDDGLDDYESAAPVIFEDNDESEEEEESRDDVMDTDEDNNELEELSGISGVDELEDLAN</sequence>
<accession>A0A7C8YU27</accession>
<dbReference type="PANTHER" id="PTHR45290:SF3">
    <property type="entry name" value="OS01G0649000 PROTEIN"/>
    <property type="match status" value="1"/>
</dbReference>
<proteinExistence type="predicted"/>
<reference evidence="3" key="1">
    <citation type="journal article" date="2013" name="J. Plant Res.">
        <title>Effect of fungi and light on seed germination of three Opuntia species from semiarid lands of central Mexico.</title>
        <authorList>
            <person name="Delgado-Sanchez P."/>
            <person name="Jimenez-Bremont J.F."/>
            <person name="Guerrero-Gonzalez Mde L."/>
            <person name="Flores J."/>
        </authorList>
    </citation>
    <scope>NUCLEOTIDE SEQUENCE</scope>
    <source>
        <tissue evidence="3">Cladode</tissue>
    </source>
</reference>
<evidence type="ECO:0000313" key="3">
    <source>
        <dbReference type="EMBL" id="MBA4625890.1"/>
    </source>
</evidence>
<organism evidence="3">
    <name type="scientific">Opuntia streptacantha</name>
    <name type="common">Prickly pear cactus</name>
    <name type="synonym">Opuntia cardona</name>
    <dbReference type="NCBI Taxonomy" id="393608"/>
    <lineage>
        <taxon>Eukaryota</taxon>
        <taxon>Viridiplantae</taxon>
        <taxon>Streptophyta</taxon>
        <taxon>Embryophyta</taxon>
        <taxon>Tracheophyta</taxon>
        <taxon>Spermatophyta</taxon>
        <taxon>Magnoliopsida</taxon>
        <taxon>eudicotyledons</taxon>
        <taxon>Gunneridae</taxon>
        <taxon>Pentapetalae</taxon>
        <taxon>Caryophyllales</taxon>
        <taxon>Cactineae</taxon>
        <taxon>Cactaceae</taxon>
        <taxon>Opuntioideae</taxon>
        <taxon>Opuntia</taxon>
    </lineage>
</organism>
<dbReference type="AlphaFoldDB" id="A0A7C8YU27"/>
<feature type="region of interest" description="Disordered" evidence="1">
    <location>
        <begin position="98"/>
        <end position="144"/>
    </location>
</feature>
<protein>
    <recommendedName>
        <fullName evidence="2">Small-subunit processome Utp12 domain-containing protein</fullName>
    </recommendedName>
</protein>
<evidence type="ECO:0000259" key="2">
    <source>
        <dbReference type="Pfam" id="PF04003"/>
    </source>
</evidence>
<evidence type="ECO:0000256" key="1">
    <source>
        <dbReference type="SAM" id="MobiDB-lite"/>
    </source>
</evidence>